<reference evidence="2" key="1">
    <citation type="submission" date="2011-10" db="EMBL/GenBank/DDBJ databases">
        <title>The complete genome of chromosome of Thermovirga lienii DSM 17291.</title>
        <authorList>
            <consortium name="US DOE Joint Genome Institute (JGI-PGF)"/>
            <person name="Lucas S."/>
            <person name="Copeland A."/>
            <person name="Lapidus A."/>
            <person name="Glavina del Rio T."/>
            <person name="Dalin E."/>
            <person name="Tice H."/>
            <person name="Bruce D."/>
            <person name="Goodwin L."/>
            <person name="Pitluck S."/>
            <person name="Peters L."/>
            <person name="Mikhailova N."/>
            <person name="Saunders E."/>
            <person name="Kyrpides N."/>
            <person name="Mavromatis K."/>
            <person name="Ivanova N."/>
            <person name="Last F.I."/>
            <person name="Brettin T."/>
            <person name="Detter J.C."/>
            <person name="Han C."/>
            <person name="Larimer F."/>
            <person name="Land M."/>
            <person name="Hauser L."/>
            <person name="Markowitz V."/>
            <person name="Cheng J.-F."/>
            <person name="Hugenholtz P."/>
            <person name="Woyke T."/>
            <person name="Wu D."/>
            <person name="Spring S."/>
            <person name="Schroeder M."/>
            <person name="Brambilla E.-M."/>
            <person name="Klenk H.-P."/>
            <person name="Eisen J.A."/>
        </authorList>
    </citation>
    <scope>NUCLEOTIDE SEQUENCE [LARGE SCALE GENOMIC DNA]</scope>
    <source>
        <strain evidence="2">ATCC BAA-1197 / DSM 17291 / Cas60314</strain>
    </source>
</reference>
<dbReference type="KEGG" id="tli:Tlie_1614"/>
<keyword evidence="1" id="KW-0378">Hydrolase</keyword>
<name>G7V7T2_THELD</name>
<organism evidence="1 2">
    <name type="scientific">Thermovirga lienii (strain ATCC BAA-1197 / DSM 17291 / Cas60314)</name>
    <dbReference type="NCBI Taxonomy" id="580340"/>
    <lineage>
        <taxon>Bacteria</taxon>
        <taxon>Thermotogati</taxon>
        <taxon>Synergistota</taxon>
        <taxon>Synergistia</taxon>
        <taxon>Synergistales</taxon>
        <taxon>Thermovirgaceae</taxon>
        <taxon>Thermovirga</taxon>
    </lineage>
</organism>
<dbReference type="HOGENOM" id="CLU_099037_6_1_0"/>
<dbReference type="NCBIfam" id="TIGR00072">
    <property type="entry name" value="hydrog_prot"/>
    <property type="match status" value="1"/>
</dbReference>
<dbReference type="GO" id="GO:0016485">
    <property type="term" value="P:protein processing"/>
    <property type="evidence" value="ECO:0007669"/>
    <property type="project" value="TreeGrafter"/>
</dbReference>
<keyword evidence="1" id="KW-0645">Protease</keyword>
<evidence type="ECO:0000313" key="1">
    <source>
        <dbReference type="EMBL" id="AER67336.1"/>
    </source>
</evidence>
<dbReference type="GO" id="GO:0008047">
    <property type="term" value="F:enzyme activator activity"/>
    <property type="evidence" value="ECO:0007669"/>
    <property type="project" value="InterPro"/>
</dbReference>
<dbReference type="PANTHER" id="PTHR30302">
    <property type="entry name" value="HYDROGENASE 1 MATURATION PROTEASE"/>
    <property type="match status" value="1"/>
</dbReference>
<accession>G7V7T2</accession>
<dbReference type="GO" id="GO:0004175">
    <property type="term" value="F:endopeptidase activity"/>
    <property type="evidence" value="ECO:0007669"/>
    <property type="project" value="TreeGrafter"/>
</dbReference>
<dbReference type="EMBL" id="CP003096">
    <property type="protein sequence ID" value="AER67336.1"/>
    <property type="molecule type" value="Genomic_DNA"/>
</dbReference>
<reference evidence="1 2" key="2">
    <citation type="journal article" date="2012" name="Stand. Genomic Sci.">
        <title>Genome sequence of the moderately thermophilic, amino-acid-degrading and sulfur-reducing bacterium Thermovirga lienii type strain (Cas60314(T)).</title>
        <authorList>
            <person name="Goker M."/>
            <person name="Saunders E."/>
            <person name="Lapidus A."/>
            <person name="Nolan M."/>
            <person name="Lucas S."/>
            <person name="Hammon N."/>
            <person name="Deshpande S."/>
            <person name="Cheng J.F."/>
            <person name="Han C."/>
            <person name="Tapia R."/>
            <person name="Goodwin L.A."/>
            <person name="Pitluck S."/>
            <person name="Liolios K."/>
            <person name="Mavromatis K."/>
            <person name="Pagani I."/>
            <person name="Ivanova N."/>
            <person name="Mikhailova N."/>
            <person name="Pati A."/>
            <person name="Chen A."/>
            <person name="Palaniappan K."/>
            <person name="Land M."/>
            <person name="Chang Y.J."/>
            <person name="Jeffries C.D."/>
            <person name="Brambilla E.M."/>
            <person name="Rohde M."/>
            <person name="Spring S."/>
            <person name="Detter J.C."/>
            <person name="Woyke T."/>
            <person name="Bristow J."/>
            <person name="Eisen J.A."/>
            <person name="Markowitz V."/>
            <person name="Hugenholtz P."/>
            <person name="Kyrpides N.C."/>
            <person name="Klenk H.P."/>
        </authorList>
    </citation>
    <scope>NUCLEOTIDE SEQUENCE [LARGE SCALE GENOMIC DNA]</scope>
    <source>
        <strain evidence="2">ATCC BAA-1197 / DSM 17291 / Cas60314</strain>
    </source>
</reference>
<dbReference type="InterPro" id="IPR023430">
    <property type="entry name" value="Pept_HybD-like_dom_sf"/>
</dbReference>
<protein>
    <submittedName>
        <fullName evidence="1">Hydrogenase maturation protease</fullName>
    </submittedName>
</protein>
<dbReference type="InterPro" id="IPR000671">
    <property type="entry name" value="Peptidase_A31"/>
</dbReference>
<sequence length="154" mass="17127">MKVFVLGYGNVSRQDDGAGHLLAGLVARIIKSSGAEVRLWRGHQLVPEVLLEVQGYQMLFFCDASLKSYPEGFLFEKVIPKDMKAEGLNMHTFGPANVLSLAEQLVGQAPEGWLISVTGESFDFSYRITPECKARIKKAARVFRTFWNNLSCGL</sequence>
<gene>
    <name evidence="1" type="ordered locus">Tlie_1614</name>
</gene>
<dbReference type="AlphaFoldDB" id="G7V7T2"/>
<dbReference type="OrthoDB" id="9792731at2"/>
<evidence type="ECO:0000313" key="2">
    <source>
        <dbReference type="Proteomes" id="UP000005868"/>
    </source>
</evidence>
<dbReference type="STRING" id="580340.Tlie_1614"/>
<proteinExistence type="predicted"/>
<dbReference type="PANTHER" id="PTHR30302:SF5">
    <property type="entry name" value="SLR1876 PROTEIN"/>
    <property type="match status" value="1"/>
</dbReference>
<dbReference type="Gene3D" id="3.40.50.1450">
    <property type="entry name" value="HybD-like"/>
    <property type="match status" value="1"/>
</dbReference>
<dbReference type="eggNOG" id="COG0680">
    <property type="taxonomic scope" value="Bacteria"/>
</dbReference>
<keyword evidence="2" id="KW-1185">Reference proteome</keyword>
<dbReference type="SUPFAM" id="SSF53163">
    <property type="entry name" value="HybD-like"/>
    <property type="match status" value="1"/>
</dbReference>
<dbReference type="Proteomes" id="UP000005868">
    <property type="component" value="Chromosome"/>
</dbReference>